<dbReference type="HOGENOM" id="CLU_1590800_0_0_2"/>
<gene>
    <name evidence="1" type="ORF">Desfe_0427</name>
</gene>
<organism evidence="1 2">
    <name type="scientific">Desulfurococcus amylolyticus DSM 16532</name>
    <dbReference type="NCBI Taxonomy" id="768672"/>
    <lineage>
        <taxon>Archaea</taxon>
        <taxon>Thermoproteota</taxon>
        <taxon>Thermoprotei</taxon>
        <taxon>Desulfurococcales</taxon>
        <taxon>Desulfurococcaceae</taxon>
        <taxon>Desulfurococcus</taxon>
    </lineage>
</organism>
<dbReference type="eggNOG" id="arCOG06048">
    <property type="taxonomic scope" value="Archaea"/>
</dbReference>
<sequence>MGYIPLGGFGPAPGLGRVTPTPLNTGLEVLEQDFPTIPLSHLVLEKLQIHEINWKDLVDLVVLFHAHDLCKPGVGKDCINADAIARVLADDWGFWYDAMVNLAKLKNIISSKANEGVISREDSELILSRVKALVDKIESTPKTKNWIKRSKIGTSKPWYREVEELER</sequence>
<dbReference type="Proteomes" id="UP000006175">
    <property type="component" value="Chromosome"/>
</dbReference>
<proteinExistence type="predicted"/>
<dbReference type="AlphaFoldDB" id="I3XQW3"/>
<name>I3XQW3_DESAM</name>
<protein>
    <submittedName>
        <fullName evidence="1">Uncharacterized protein</fullName>
    </submittedName>
</protein>
<evidence type="ECO:0000313" key="1">
    <source>
        <dbReference type="EMBL" id="AFL66337.1"/>
    </source>
</evidence>
<keyword evidence="2" id="KW-1185">Reference proteome</keyword>
<reference evidence="1 2" key="1">
    <citation type="journal article" date="2012" name="J. Bacteriol.">
        <title>Complete Genome Sequence of Desulfurococcus fermentans, a Hyperthermophilic Cellulolytic Crenarchaeon Isolated from a Freshwater Hot Spring in Kamchatka, Russia.</title>
        <authorList>
            <person name="Susanti D."/>
            <person name="Johnson E.F."/>
            <person name="Rodriguez J.R."/>
            <person name="Anderson I."/>
            <person name="Perevalova A.A."/>
            <person name="Kyrpides N."/>
            <person name="Lucas S."/>
            <person name="Han J."/>
            <person name="Lapidus A."/>
            <person name="Cheng J.F."/>
            <person name="Goodwin L."/>
            <person name="Pitluck S."/>
            <person name="Mavrommatis K."/>
            <person name="Peters L."/>
            <person name="Land M.L."/>
            <person name="Hauser L."/>
            <person name="Gopalan V."/>
            <person name="Chan P.P."/>
            <person name="Lowe T.M."/>
            <person name="Atomi H."/>
            <person name="Bonch-Osmolovskaya E.A."/>
            <person name="Woyke T."/>
            <person name="Mukhopadhyay B."/>
        </authorList>
    </citation>
    <scope>NUCLEOTIDE SEQUENCE [LARGE SCALE GENOMIC DNA]</scope>
    <source>
        <strain evidence="1 2">DSM 16532</strain>
    </source>
</reference>
<dbReference type="KEGG" id="dfd:Desfe_0427"/>
<accession>I3XQW3</accession>
<evidence type="ECO:0000313" key="2">
    <source>
        <dbReference type="Proteomes" id="UP000006175"/>
    </source>
</evidence>
<dbReference type="EMBL" id="CP003321">
    <property type="protein sequence ID" value="AFL66337.1"/>
    <property type="molecule type" value="Genomic_DNA"/>
</dbReference>